<dbReference type="Proteomes" id="UP000198521">
    <property type="component" value="Unassembled WGS sequence"/>
</dbReference>
<dbReference type="PROSITE" id="PS51257">
    <property type="entry name" value="PROKAR_LIPOPROTEIN"/>
    <property type="match status" value="1"/>
</dbReference>
<reference evidence="1 2" key="1">
    <citation type="submission" date="2016-10" db="EMBL/GenBank/DDBJ databases">
        <authorList>
            <person name="de Groot N.N."/>
        </authorList>
    </citation>
    <scope>NUCLEOTIDE SEQUENCE [LARGE SCALE GENOMIC DNA]</scope>
    <source>
        <strain evidence="1 2">DSM 25232</strain>
    </source>
</reference>
<evidence type="ECO:0000313" key="2">
    <source>
        <dbReference type="Proteomes" id="UP000198521"/>
    </source>
</evidence>
<dbReference type="AlphaFoldDB" id="A0A1H7NL18"/>
<keyword evidence="2" id="KW-1185">Reference proteome</keyword>
<gene>
    <name evidence="1" type="ORF">SAMN04487910_2130</name>
</gene>
<dbReference type="OrthoDB" id="1163923at2"/>
<dbReference type="RefSeq" id="WP_091408103.1">
    <property type="nucleotide sequence ID" value="NZ_FOAB01000003.1"/>
</dbReference>
<protein>
    <submittedName>
        <fullName evidence="1">Uncharacterized protein</fullName>
    </submittedName>
</protein>
<proteinExistence type="predicted"/>
<dbReference type="EMBL" id="FOAB01000003">
    <property type="protein sequence ID" value="SEL24084.1"/>
    <property type="molecule type" value="Genomic_DNA"/>
</dbReference>
<evidence type="ECO:0000313" key="1">
    <source>
        <dbReference type="EMBL" id="SEL24084.1"/>
    </source>
</evidence>
<sequence length="114" mass="12817">MKTKLLIAILGLSIISCSSSKKTMEETDPTVSTQKIADKKSSITNSKTKEINHKINSIIQNYLGVPISSIARSDIKETNEGYQWKFMNVKTGENFIANTDFNFKSVKIKKNKRS</sequence>
<accession>A0A1H7NL18</accession>
<organism evidence="1 2">
    <name type="scientific">Aquimarina amphilecti</name>
    <dbReference type="NCBI Taxonomy" id="1038014"/>
    <lineage>
        <taxon>Bacteria</taxon>
        <taxon>Pseudomonadati</taxon>
        <taxon>Bacteroidota</taxon>
        <taxon>Flavobacteriia</taxon>
        <taxon>Flavobacteriales</taxon>
        <taxon>Flavobacteriaceae</taxon>
        <taxon>Aquimarina</taxon>
    </lineage>
</organism>
<name>A0A1H7NL18_AQUAM</name>